<keyword evidence="1" id="KW-1133">Transmembrane helix</keyword>
<proteinExistence type="predicted"/>
<name>A0AA96Y4Q1_9CYAN</name>
<dbReference type="RefSeq" id="WP_316791295.1">
    <property type="nucleotide sequence ID" value="NZ_CP053540.1"/>
</dbReference>
<protein>
    <submittedName>
        <fullName evidence="2">Uncharacterized protein</fullName>
    </submittedName>
</protein>
<reference evidence="2" key="1">
    <citation type="submission" date="2020-05" db="EMBL/GenBank/DDBJ databases">
        <authorList>
            <person name="Zhu T."/>
            <person name="Keshari N."/>
            <person name="Lu X."/>
        </authorList>
    </citation>
    <scope>NUCLEOTIDE SEQUENCE</scope>
    <source>
        <strain evidence="2">NK1-22</strain>
    </source>
</reference>
<keyword evidence="1" id="KW-0812">Transmembrane</keyword>
<sequence>MLVLENIWVALFAVAAIFIGYYVLVYFIVVVLMKQGVPQQRRPWY</sequence>
<dbReference type="EMBL" id="CP053540">
    <property type="protein sequence ID" value="WOB42619.1"/>
    <property type="molecule type" value="Genomic_DNA"/>
</dbReference>
<evidence type="ECO:0000256" key="1">
    <source>
        <dbReference type="SAM" id="Phobius"/>
    </source>
</evidence>
<evidence type="ECO:0000313" key="2">
    <source>
        <dbReference type="EMBL" id="WOB42619.1"/>
    </source>
</evidence>
<feature type="transmembrane region" description="Helical" evidence="1">
    <location>
        <begin position="6"/>
        <end position="32"/>
    </location>
</feature>
<dbReference type="KEGG" id="tog:HNI00_05210"/>
<dbReference type="AlphaFoldDB" id="A0AA96Y4Q1"/>
<accession>A0AA96Y4Q1</accession>
<keyword evidence="1" id="KW-0472">Membrane</keyword>
<organism evidence="2">
    <name type="scientific">Thermoleptolyngbya oregonensis NK1-22</name>
    <dbReference type="NCBI Taxonomy" id="2547457"/>
    <lineage>
        <taxon>Bacteria</taxon>
        <taxon>Bacillati</taxon>
        <taxon>Cyanobacteriota</taxon>
        <taxon>Cyanophyceae</taxon>
        <taxon>Oculatellales</taxon>
        <taxon>Oculatellaceae</taxon>
        <taxon>Thermoleptolyngbya</taxon>
    </lineage>
</organism>
<gene>
    <name evidence="2" type="ORF">HNI00_05210</name>
</gene>